<evidence type="ECO:0000313" key="3">
    <source>
        <dbReference type="Proteomes" id="UP000273977"/>
    </source>
</evidence>
<keyword evidence="1" id="KW-1133">Transmembrane helix</keyword>
<evidence type="ECO:0000256" key="1">
    <source>
        <dbReference type="SAM" id="Phobius"/>
    </source>
</evidence>
<organism evidence="2 3">
    <name type="scientific">Aerococcus agrisoli</name>
    <dbReference type="NCBI Taxonomy" id="2487350"/>
    <lineage>
        <taxon>Bacteria</taxon>
        <taxon>Bacillati</taxon>
        <taxon>Bacillota</taxon>
        <taxon>Bacilli</taxon>
        <taxon>Lactobacillales</taxon>
        <taxon>Aerococcaceae</taxon>
        <taxon>Aerococcus</taxon>
    </lineage>
</organism>
<reference evidence="2 3" key="1">
    <citation type="submission" date="2018-11" db="EMBL/GenBank/DDBJ databases">
        <title>Aerococcus sp. SJQ22, whole genome shotgun sequence.</title>
        <authorList>
            <person name="Sun L."/>
            <person name="Gao X."/>
            <person name="Chen W."/>
            <person name="Huang K."/>
        </authorList>
    </citation>
    <scope>NUCLEOTIDE SEQUENCE [LARGE SCALE GENOMIC DNA]</scope>
    <source>
        <strain evidence="2 3">SJQ22</strain>
    </source>
</reference>
<dbReference type="EMBL" id="RKMG01000011">
    <property type="protein sequence ID" value="RPA60645.1"/>
    <property type="molecule type" value="Genomic_DNA"/>
</dbReference>
<evidence type="ECO:0000313" key="2">
    <source>
        <dbReference type="EMBL" id="RPA60645.1"/>
    </source>
</evidence>
<dbReference type="AlphaFoldDB" id="A0A3N4GEL6"/>
<name>A0A3N4GEL6_9LACT</name>
<feature type="transmembrane region" description="Helical" evidence="1">
    <location>
        <begin position="34"/>
        <end position="54"/>
    </location>
</feature>
<proteinExistence type="predicted"/>
<feature type="transmembrane region" description="Helical" evidence="1">
    <location>
        <begin position="99"/>
        <end position="117"/>
    </location>
</feature>
<feature type="transmembrane region" description="Helical" evidence="1">
    <location>
        <begin position="66"/>
        <end position="87"/>
    </location>
</feature>
<protein>
    <submittedName>
        <fullName evidence="2">Uncharacterized protein</fullName>
    </submittedName>
</protein>
<gene>
    <name evidence="2" type="ORF">EF384_04685</name>
</gene>
<dbReference type="Proteomes" id="UP000273977">
    <property type="component" value="Unassembled WGS sequence"/>
</dbReference>
<feature type="transmembrane region" description="Helical" evidence="1">
    <location>
        <begin position="12"/>
        <end position="28"/>
    </location>
</feature>
<accession>A0A3N4GEL6</accession>
<keyword evidence="1" id="KW-0812">Transmembrane</keyword>
<sequence>MRYFKFGIHNSSVLIIILSIVNLINFVFFDNFHFVEFILTVIICSITGFTFFIYKLDALSVLFKYLIQTAISLVLSFFSIFLVSYLSSTEINEMPFLDLVGSLVVNNFVCTQILLMVEAHAPKIKNYIYHLWHKIRNV</sequence>
<keyword evidence="1" id="KW-0472">Membrane</keyword>
<keyword evidence="3" id="KW-1185">Reference proteome</keyword>
<comment type="caution">
    <text evidence="2">The sequence shown here is derived from an EMBL/GenBank/DDBJ whole genome shotgun (WGS) entry which is preliminary data.</text>
</comment>